<dbReference type="CDD" id="cd07814">
    <property type="entry name" value="SRPBCC_CalC_Aha1-like"/>
    <property type="match status" value="1"/>
</dbReference>
<dbReference type="InterPro" id="IPR023393">
    <property type="entry name" value="START-like_dom_sf"/>
</dbReference>
<comment type="caution">
    <text evidence="3">The sequence shown here is derived from an EMBL/GenBank/DDBJ whole genome shotgun (WGS) entry which is preliminary data.</text>
</comment>
<dbReference type="EMBL" id="SMKR01000089">
    <property type="protein sequence ID" value="TDD21652.1"/>
    <property type="molecule type" value="Genomic_DNA"/>
</dbReference>
<evidence type="ECO:0000313" key="4">
    <source>
        <dbReference type="Proteomes" id="UP000295172"/>
    </source>
</evidence>
<protein>
    <submittedName>
        <fullName evidence="3">SRPBCC domain-containing protein</fullName>
    </submittedName>
</protein>
<dbReference type="Proteomes" id="UP000295172">
    <property type="component" value="Unassembled WGS sequence"/>
</dbReference>
<evidence type="ECO:0000256" key="1">
    <source>
        <dbReference type="ARBA" id="ARBA00006817"/>
    </source>
</evidence>
<dbReference type="Pfam" id="PF08327">
    <property type="entry name" value="AHSA1"/>
    <property type="match status" value="1"/>
</dbReference>
<proteinExistence type="inferred from homology"/>
<dbReference type="SUPFAM" id="SSF55961">
    <property type="entry name" value="Bet v1-like"/>
    <property type="match status" value="1"/>
</dbReference>
<dbReference type="InterPro" id="IPR013538">
    <property type="entry name" value="ASHA1/2-like_C"/>
</dbReference>
<feature type="domain" description="Activator of Hsp90 ATPase homologue 1/2-like C-terminal" evidence="2">
    <location>
        <begin position="12"/>
        <end position="132"/>
    </location>
</feature>
<reference evidence="3 4" key="1">
    <citation type="submission" date="2019-02" db="EMBL/GenBank/DDBJ databases">
        <title>Draft genome sequences of novel Actinobacteria.</title>
        <authorList>
            <person name="Sahin N."/>
            <person name="Ay H."/>
            <person name="Saygin H."/>
        </authorList>
    </citation>
    <scope>NUCLEOTIDE SEQUENCE [LARGE SCALE GENOMIC DNA]</scope>
    <source>
        <strain evidence="3 4">16K104</strain>
    </source>
</reference>
<dbReference type="Gene3D" id="3.30.530.20">
    <property type="match status" value="1"/>
</dbReference>
<accession>A0A4R4WVI6</accession>
<dbReference type="AlphaFoldDB" id="A0A4R4WVI6"/>
<name>A0A4R4WVI6_9ACTN</name>
<sequence>MVDILHRIGATASRDDVFQALSTIDGLAGWWTQDTTGDPDVGGVIKFRFAGAGGEGFDMKVLDSKAGELVRWEVVDGPPEWIGTHVGFELSQVDDWAILLFKHEGWKEPVEFMHHCSTKWASFLLSLKKYVETGKGDPSPNDVEISNWP</sequence>
<gene>
    <name evidence="3" type="ORF">E1218_20480</name>
</gene>
<evidence type="ECO:0000259" key="2">
    <source>
        <dbReference type="Pfam" id="PF08327"/>
    </source>
</evidence>
<dbReference type="OrthoDB" id="287565at2"/>
<dbReference type="RefSeq" id="WP_132322522.1">
    <property type="nucleotide sequence ID" value="NZ_SMKR01000089.1"/>
</dbReference>
<keyword evidence="4" id="KW-1185">Reference proteome</keyword>
<evidence type="ECO:0000313" key="3">
    <source>
        <dbReference type="EMBL" id="TDD21652.1"/>
    </source>
</evidence>
<comment type="similarity">
    <text evidence="1">Belongs to the AHA1 family.</text>
</comment>
<organism evidence="3 4">
    <name type="scientific">Kribbella turkmenica</name>
    <dbReference type="NCBI Taxonomy" id="2530375"/>
    <lineage>
        <taxon>Bacteria</taxon>
        <taxon>Bacillati</taxon>
        <taxon>Actinomycetota</taxon>
        <taxon>Actinomycetes</taxon>
        <taxon>Propionibacteriales</taxon>
        <taxon>Kribbellaceae</taxon>
        <taxon>Kribbella</taxon>
    </lineage>
</organism>